<gene>
    <name evidence="3" type="ORF">THAOC_07578</name>
</gene>
<protein>
    <recommendedName>
        <fullName evidence="2">DUF6820 domain-containing protein</fullName>
    </recommendedName>
</protein>
<dbReference type="EMBL" id="AGNL01007747">
    <property type="protein sequence ID" value="EJK71018.1"/>
    <property type="molecule type" value="Genomic_DNA"/>
</dbReference>
<accession>K0SX66</accession>
<dbReference type="Pfam" id="PF20699">
    <property type="entry name" value="DUF6820"/>
    <property type="match status" value="1"/>
</dbReference>
<organism evidence="3 4">
    <name type="scientific">Thalassiosira oceanica</name>
    <name type="common">Marine diatom</name>
    <dbReference type="NCBI Taxonomy" id="159749"/>
    <lineage>
        <taxon>Eukaryota</taxon>
        <taxon>Sar</taxon>
        <taxon>Stramenopiles</taxon>
        <taxon>Ochrophyta</taxon>
        <taxon>Bacillariophyta</taxon>
        <taxon>Coscinodiscophyceae</taxon>
        <taxon>Thalassiosirophycidae</taxon>
        <taxon>Thalassiosirales</taxon>
        <taxon>Thalassiosiraceae</taxon>
        <taxon>Thalassiosira</taxon>
    </lineage>
</organism>
<evidence type="ECO:0000259" key="2">
    <source>
        <dbReference type="Pfam" id="PF20699"/>
    </source>
</evidence>
<feature type="compositionally biased region" description="Basic and acidic residues" evidence="1">
    <location>
        <begin position="13"/>
        <end position="22"/>
    </location>
</feature>
<reference evidence="3 4" key="1">
    <citation type="journal article" date="2012" name="Genome Biol.">
        <title>Genome and low-iron response of an oceanic diatom adapted to chronic iron limitation.</title>
        <authorList>
            <person name="Lommer M."/>
            <person name="Specht M."/>
            <person name="Roy A.S."/>
            <person name="Kraemer L."/>
            <person name="Andreson R."/>
            <person name="Gutowska M.A."/>
            <person name="Wolf J."/>
            <person name="Bergner S.V."/>
            <person name="Schilhabel M.B."/>
            <person name="Klostermeier U.C."/>
            <person name="Beiko R.G."/>
            <person name="Rosenstiel P."/>
            <person name="Hippler M."/>
            <person name="Laroche J."/>
        </authorList>
    </citation>
    <scope>NUCLEOTIDE SEQUENCE [LARGE SCALE GENOMIC DNA]</scope>
    <source>
        <strain evidence="3 4">CCMP1005</strain>
    </source>
</reference>
<feature type="non-terminal residue" evidence="3">
    <location>
        <position position="1"/>
    </location>
</feature>
<evidence type="ECO:0000313" key="4">
    <source>
        <dbReference type="Proteomes" id="UP000266841"/>
    </source>
</evidence>
<comment type="caution">
    <text evidence="3">The sequence shown here is derived from an EMBL/GenBank/DDBJ whole genome shotgun (WGS) entry which is preliminary data.</text>
</comment>
<dbReference type="InterPro" id="IPR049223">
    <property type="entry name" value="DUF6820"/>
</dbReference>
<dbReference type="Proteomes" id="UP000266841">
    <property type="component" value="Unassembled WGS sequence"/>
</dbReference>
<proteinExistence type="predicted"/>
<keyword evidence="4" id="KW-1185">Reference proteome</keyword>
<feature type="region of interest" description="Disordered" evidence="1">
    <location>
        <begin position="1"/>
        <end position="25"/>
    </location>
</feature>
<dbReference type="AlphaFoldDB" id="K0SX66"/>
<evidence type="ECO:0000313" key="3">
    <source>
        <dbReference type="EMBL" id="EJK71018.1"/>
    </source>
</evidence>
<feature type="domain" description="DUF6820" evidence="2">
    <location>
        <begin position="56"/>
        <end position="110"/>
    </location>
</feature>
<evidence type="ECO:0000256" key="1">
    <source>
        <dbReference type="SAM" id="MobiDB-lite"/>
    </source>
</evidence>
<sequence length="213" mass="22672">VEGGHGPTQWTRRRAESTRPSRIDPVVAPNTARVSEKVTQEKSSSEVTFFINGSETSAGRARAMMHKFAVAPARLIDNGGHRAIGIALRPQHFKGDVLGMNIGAMGAVIGAPGEAMEELDSPYHRCCVVVPAEPTGCSVTANYRHEDIAQGGKKENFLKALLVLMQDLLSASPLGDIVMPIFGCMADLALYDRHVRGGRGPGRGSGALAVEKD</sequence>
<name>K0SX66_THAOC</name>